<feature type="region of interest" description="Disordered" evidence="1">
    <location>
        <begin position="1"/>
        <end position="30"/>
    </location>
</feature>
<protein>
    <submittedName>
        <fullName evidence="2">Mitochondrial ribosomal protein L44</fullName>
    </submittedName>
</protein>
<dbReference type="GO" id="GO:0005840">
    <property type="term" value="C:ribosome"/>
    <property type="evidence" value="ECO:0007669"/>
    <property type="project" value="UniProtKB-KW"/>
</dbReference>
<keyword evidence="2" id="KW-0687">Ribonucleoprotein</keyword>
<dbReference type="Proteomes" id="UP001239213">
    <property type="component" value="Unassembled WGS sequence"/>
</dbReference>
<name>A0AAI9UR78_9PEZI</name>
<dbReference type="EMBL" id="MPDP01000272">
    <property type="protein sequence ID" value="KAK1460594.1"/>
    <property type="molecule type" value="Genomic_DNA"/>
</dbReference>
<keyword evidence="3" id="KW-1185">Reference proteome</keyword>
<sequence>MVSGHWGMRQATRGGVQAPPPVLPSPDTSHATQIFGDSFEAHCEVPNRKLNHLPLDYTITNPPLSSDLALKSALNDTIPPKDLTFCHTYTSCETQLSRQDDYQIHDRDHDKVQPLLARSQVRAPLHVQHPAHGALYGHDDQDYPPAPDVDGARFALCQVQCKTIVVKSEPWLMYCVCIEDGKEITIDCEKMGVKNMIEEVDRHSRGLQKAADLTD</sequence>
<gene>
    <name evidence="2" type="ORF">CCUS01_08699</name>
</gene>
<reference evidence="2" key="1">
    <citation type="submission" date="2016-11" db="EMBL/GenBank/DDBJ databases">
        <title>The genome sequence of Colletotrichum cuscutae.</title>
        <authorList>
            <person name="Baroncelli R."/>
        </authorList>
    </citation>
    <scope>NUCLEOTIDE SEQUENCE</scope>
    <source>
        <strain evidence="2">IMI 304802</strain>
    </source>
</reference>
<comment type="caution">
    <text evidence="2">The sequence shown here is derived from an EMBL/GenBank/DDBJ whole genome shotgun (WGS) entry which is preliminary data.</text>
</comment>
<evidence type="ECO:0000313" key="3">
    <source>
        <dbReference type="Proteomes" id="UP001239213"/>
    </source>
</evidence>
<dbReference type="AlphaFoldDB" id="A0AAI9UR78"/>
<evidence type="ECO:0000313" key="2">
    <source>
        <dbReference type="EMBL" id="KAK1460594.1"/>
    </source>
</evidence>
<evidence type="ECO:0000256" key="1">
    <source>
        <dbReference type="SAM" id="MobiDB-lite"/>
    </source>
</evidence>
<proteinExistence type="predicted"/>
<organism evidence="2 3">
    <name type="scientific">Colletotrichum cuscutae</name>
    <dbReference type="NCBI Taxonomy" id="1209917"/>
    <lineage>
        <taxon>Eukaryota</taxon>
        <taxon>Fungi</taxon>
        <taxon>Dikarya</taxon>
        <taxon>Ascomycota</taxon>
        <taxon>Pezizomycotina</taxon>
        <taxon>Sordariomycetes</taxon>
        <taxon>Hypocreomycetidae</taxon>
        <taxon>Glomerellales</taxon>
        <taxon>Glomerellaceae</taxon>
        <taxon>Colletotrichum</taxon>
        <taxon>Colletotrichum acutatum species complex</taxon>
    </lineage>
</organism>
<accession>A0AAI9UR78</accession>
<keyword evidence="2" id="KW-0689">Ribosomal protein</keyword>